<accession>B6TPS4</accession>
<protein>
    <submittedName>
        <fullName evidence="1">Uncharacterized protein</fullName>
    </submittedName>
</protein>
<reference evidence="1" key="1">
    <citation type="journal article" date="2009" name="Plant Mol. Biol.">
        <title>Insights into corn genes derived from large-scale cDNA sequencing.</title>
        <authorList>
            <person name="Alexandrov N.N."/>
            <person name="Brover V.V."/>
            <person name="Freidin S."/>
            <person name="Troukhan M.E."/>
            <person name="Tatarinova T.V."/>
            <person name="Zhang H."/>
            <person name="Swaller T.J."/>
            <person name="Lu Y.P."/>
            <person name="Bouck J."/>
            <person name="Flavell R.B."/>
            <person name="Feldmann K.A."/>
        </authorList>
    </citation>
    <scope>NUCLEOTIDE SEQUENCE</scope>
</reference>
<name>B6TPS4_MAIZE</name>
<organism evidence="1">
    <name type="scientific">Zea mays</name>
    <name type="common">Maize</name>
    <dbReference type="NCBI Taxonomy" id="4577"/>
    <lineage>
        <taxon>Eukaryota</taxon>
        <taxon>Viridiplantae</taxon>
        <taxon>Streptophyta</taxon>
        <taxon>Embryophyta</taxon>
        <taxon>Tracheophyta</taxon>
        <taxon>Spermatophyta</taxon>
        <taxon>Magnoliopsida</taxon>
        <taxon>Liliopsida</taxon>
        <taxon>Poales</taxon>
        <taxon>Poaceae</taxon>
        <taxon>PACMAD clade</taxon>
        <taxon>Panicoideae</taxon>
        <taxon>Andropogonodae</taxon>
        <taxon>Andropogoneae</taxon>
        <taxon>Tripsacinae</taxon>
        <taxon>Zea</taxon>
    </lineage>
</organism>
<dbReference type="AlphaFoldDB" id="B6TPS4"/>
<dbReference type="EMBL" id="EU966989">
    <property type="protein sequence ID" value="ACG39107.1"/>
    <property type="molecule type" value="mRNA"/>
</dbReference>
<proteinExistence type="evidence at transcript level"/>
<sequence>MDRVHEQHLDRNWTDVDRNRMEMDRVREQHGSTGCQGEKNGLAPMKTDLVAKYYI</sequence>
<evidence type="ECO:0000313" key="1">
    <source>
        <dbReference type="EMBL" id="ACG39107.1"/>
    </source>
</evidence>